<dbReference type="PATRIC" id="fig|1678841.3.peg.1848"/>
<evidence type="ECO:0000259" key="2">
    <source>
        <dbReference type="Pfam" id="PF00326"/>
    </source>
</evidence>
<dbReference type="GO" id="GO:0008239">
    <property type="term" value="F:dipeptidyl-peptidase activity"/>
    <property type="evidence" value="ECO:0007669"/>
    <property type="project" value="TreeGrafter"/>
</dbReference>
<evidence type="ECO:0000313" key="5">
    <source>
        <dbReference type="Proteomes" id="UP000053091"/>
    </source>
</evidence>
<dbReference type="STRING" id="1678841.TBC1_111658"/>
<protein>
    <submittedName>
        <fullName evidence="4">Dipeptidyl aminopeptidase</fullName>
    </submittedName>
</protein>
<dbReference type="OrthoDB" id="9812921at2"/>
<keyword evidence="1" id="KW-0732">Signal</keyword>
<keyword evidence="4" id="KW-0031">Aminopeptidase</keyword>
<dbReference type="GO" id="GO:0006508">
    <property type="term" value="P:proteolysis"/>
    <property type="evidence" value="ECO:0007669"/>
    <property type="project" value="InterPro"/>
</dbReference>
<dbReference type="RefSeq" id="WP_062040697.1">
    <property type="nucleotide sequence ID" value="NZ_DF968182.1"/>
</dbReference>
<dbReference type="PANTHER" id="PTHR11731">
    <property type="entry name" value="PROTEASE FAMILY S9B,C DIPEPTIDYL-PEPTIDASE IV-RELATED"/>
    <property type="match status" value="1"/>
</dbReference>
<evidence type="ECO:0000259" key="3">
    <source>
        <dbReference type="Pfam" id="PF00930"/>
    </source>
</evidence>
<sequence>MLFKKLPLISLLLLSSLLFAQDKMLVPEEIMSNRSLYPGGLSNLQWKGNSEFYTWQEGNNLLQGNLKNETTDTLLKTSELNEILEKAGLKTVKRLPFFTWKDETSLSFTHNNQWLEYQTTGRLLKVVNAVDSLAENTDQAPDTRYIAYTIGNNLYIATGTTQVAVTADTDKGIVNGQSVHRNEFGISKGTFWSPGGRLLAFYRMDETMVTEYPLVDITARVAEADNIRYPMAGMKSHHVTLGIFNTGTGKTIFVKTGTPEEQYLTNIAWSPDEKTIYIAVLNRDQNHMWLNQYDAGTGDFIRTLFEEKNDRYVEPLNPMTFLPDNPGQFIWQSQRDGYNHLYLYNTDGKLVRQLTKGPWVVTGLEGFDASGKGLFYTSTAASPLENRLYYLEISSGKTALLTGQKGTHNVNIRPDGRFFISRYSNLDTPARIFAGDLKGKEVKTLFTSSDPLKDYLLGETSLFTLKADDGTDLWCRMIKPAAFDPAKKYPVFIYVYGGPHAQLVTESWLGGAGHFLNYMAQQGYVVFTLDNRGSANRGFEFESAIHRRLGVLEMADQMKGVEYLKSLSFVDSTRIGVDGWSYGGFMAITLKLKNPQVFRVATAGGPVTDWKYYEVMYGERYMDTPEQNPDGYNEACLMNHIGKLDGKLMIIHGALDNTVVWQQSLQFLKTAVEKQKQVDYFVYPTHEHNVRGIDRAHLFRKLANYYNENL</sequence>
<feature type="signal peptide" evidence="1">
    <location>
        <begin position="1"/>
        <end position="20"/>
    </location>
</feature>
<evidence type="ECO:0000313" key="4">
    <source>
        <dbReference type="EMBL" id="GAP43505.1"/>
    </source>
</evidence>
<keyword evidence="4" id="KW-0645">Protease</keyword>
<dbReference type="SUPFAM" id="SSF53474">
    <property type="entry name" value="alpha/beta-Hydrolases"/>
    <property type="match status" value="1"/>
</dbReference>
<dbReference type="InterPro" id="IPR002469">
    <property type="entry name" value="Peptidase_S9B_N"/>
</dbReference>
<feature type="domain" description="Peptidase S9 prolyl oligopeptidase catalytic" evidence="2">
    <location>
        <begin position="516"/>
        <end position="709"/>
    </location>
</feature>
<feature type="chain" id="PRO_5006633372" evidence="1">
    <location>
        <begin position="21"/>
        <end position="710"/>
    </location>
</feature>
<dbReference type="Gene3D" id="3.40.50.1820">
    <property type="entry name" value="alpha/beta hydrolase"/>
    <property type="match status" value="1"/>
</dbReference>
<dbReference type="AlphaFoldDB" id="A0A0S7C0I9"/>
<dbReference type="Pfam" id="PF00930">
    <property type="entry name" value="DPPIV_N"/>
    <property type="match status" value="1"/>
</dbReference>
<gene>
    <name evidence="4" type="ORF">TBC1_111658</name>
</gene>
<evidence type="ECO:0000256" key="1">
    <source>
        <dbReference type="SAM" id="SignalP"/>
    </source>
</evidence>
<dbReference type="Gene3D" id="2.140.10.30">
    <property type="entry name" value="Dipeptidylpeptidase IV, N-terminal domain"/>
    <property type="match status" value="1"/>
</dbReference>
<dbReference type="EMBL" id="DF968182">
    <property type="protein sequence ID" value="GAP43505.1"/>
    <property type="molecule type" value="Genomic_DNA"/>
</dbReference>
<dbReference type="InterPro" id="IPR029058">
    <property type="entry name" value="AB_hydrolase_fold"/>
</dbReference>
<dbReference type="PANTHER" id="PTHR11731:SF193">
    <property type="entry name" value="DIPEPTIDYL PEPTIDASE 9"/>
    <property type="match status" value="1"/>
</dbReference>
<dbReference type="SUPFAM" id="SSF82171">
    <property type="entry name" value="DPP6 N-terminal domain-like"/>
    <property type="match status" value="1"/>
</dbReference>
<organism evidence="4">
    <name type="scientific">Lentimicrobium saccharophilum</name>
    <dbReference type="NCBI Taxonomy" id="1678841"/>
    <lineage>
        <taxon>Bacteria</taxon>
        <taxon>Pseudomonadati</taxon>
        <taxon>Bacteroidota</taxon>
        <taxon>Bacteroidia</taxon>
        <taxon>Bacteroidales</taxon>
        <taxon>Lentimicrobiaceae</taxon>
        <taxon>Lentimicrobium</taxon>
    </lineage>
</organism>
<keyword evidence="4" id="KW-0378">Hydrolase</keyword>
<dbReference type="InterPro" id="IPR001375">
    <property type="entry name" value="Peptidase_S9_cat"/>
</dbReference>
<dbReference type="Pfam" id="PF00326">
    <property type="entry name" value="Peptidase_S9"/>
    <property type="match status" value="1"/>
</dbReference>
<name>A0A0S7C0I9_9BACT</name>
<feature type="domain" description="Dipeptidylpeptidase IV N-terminal" evidence="3">
    <location>
        <begin position="131"/>
        <end position="429"/>
    </location>
</feature>
<reference evidence="4" key="1">
    <citation type="journal article" date="2015" name="Genome Announc.">
        <title>Draft Genome Sequence of Bacteroidales Strain TBC1, a Novel Isolate from a Methanogenic Wastewater Treatment System.</title>
        <authorList>
            <person name="Tourlousse D.M."/>
            <person name="Matsuura N."/>
            <person name="Sun L."/>
            <person name="Toyonaga M."/>
            <person name="Kuroda K."/>
            <person name="Ohashi A."/>
            <person name="Cruz R."/>
            <person name="Yamaguchi T."/>
            <person name="Sekiguchi Y."/>
        </authorList>
    </citation>
    <scope>NUCLEOTIDE SEQUENCE [LARGE SCALE GENOMIC DNA]</scope>
    <source>
        <strain evidence="4">TBC1</strain>
    </source>
</reference>
<keyword evidence="5" id="KW-1185">Reference proteome</keyword>
<dbReference type="InterPro" id="IPR050278">
    <property type="entry name" value="Serine_Prot_S9B/DPPIV"/>
</dbReference>
<dbReference type="Proteomes" id="UP000053091">
    <property type="component" value="Unassembled WGS sequence"/>
</dbReference>
<dbReference type="GO" id="GO:0008236">
    <property type="term" value="F:serine-type peptidase activity"/>
    <property type="evidence" value="ECO:0007669"/>
    <property type="project" value="InterPro"/>
</dbReference>
<dbReference type="GO" id="GO:0004177">
    <property type="term" value="F:aminopeptidase activity"/>
    <property type="evidence" value="ECO:0007669"/>
    <property type="project" value="UniProtKB-KW"/>
</dbReference>
<proteinExistence type="predicted"/>
<accession>A0A0S7C0I9</accession>